<dbReference type="RefSeq" id="XP_064706948.1">
    <property type="nucleotide sequence ID" value="XM_064845403.1"/>
</dbReference>
<reference evidence="1 2" key="1">
    <citation type="submission" date="2023-08" db="EMBL/GenBank/DDBJ databases">
        <title>Black Yeasts Isolated from many extreme environments.</title>
        <authorList>
            <person name="Coleine C."/>
            <person name="Stajich J.E."/>
            <person name="Selbmann L."/>
        </authorList>
    </citation>
    <scope>NUCLEOTIDE SEQUENCE [LARGE SCALE GENOMIC DNA]</scope>
    <source>
        <strain evidence="1 2">CCFEE 5792</strain>
    </source>
</reference>
<dbReference type="Proteomes" id="UP001358417">
    <property type="component" value="Unassembled WGS sequence"/>
</dbReference>
<organism evidence="1 2">
    <name type="scientific">Exophiala bonariae</name>
    <dbReference type="NCBI Taxonomy" id="1690606"/>
    <lineage>
        <taxon>Eukaryota</taxon>
        <taxon>Fungi</taxon>
        <taxon>Dikarya</taxon>
        <taxon>Ascomycota</taxon>
        <taxon>Pezizomycotina</taxon>
        <taxon>Eurotiomycetes</taxon>
        <taxon>Chaetothyriomycetidae</taxon>
        <taxon>Chaetothyriales</taxon>
        <taxon>Herpotrichiellaceae</taxon>
        <taxon>Exophiala</taxon>
    </lineage>
</organism>
<dbReference type="SUPFAM" id="SSF52540">
    <property type="entry name" value="P-loop containing nucleoside triphosphate hydrolases"/>
    <property type="match status" value="1"/>
</dbReference>
<protein>
    <recommendedName>
        <fullName evidence="3">Phosphoribulokinase/uridine kinase domain-containing protein</fullName>
    </recommendedName>
</protein>
<evidence type="ECO:0008006" key="3">
    <source>
        <dbReference type="Google" id="ProtNLM"/>
    </source>
</evidence>
<sequence>MILDCSFLALEQVIETVFQRIDVLLERQATNPRQRMLIALAGIPGSGKSTISSGLMRKLSKKNAGFVAVVPMDGFHYSKAALALFPDPCLAVRRRGAPFTFDAAAFVQLVMKLKEAPVTFVDESVYSIRAPSFDHRVQDPVADDIEISSRNRIVILEGNYTLFNQTPWNQIGNKVDERWFVDVSPEVAKERLVERHLQAGIECSRELALTRVENNDLLNADLIKRHLLEPNLIISC</sequence>
<evidence type="ECO:0000313" key="1">
    <source>
        <dbReference type="EMBL" id="KAK5053823.1"/>
    </source>
</evidence>
<name>A0AAV9NBG2_9EURO</name>
<dbReference type="Gene3D" id="3.40.50.300">
    <property type="entry name" value="P-loop containing nucleotide triphosphate hydrolases"/>
    <property type="match status" value="1"/>
</dbReference>
<evidence type="ECO:0000313" key="2">
    <source>
        <dbReference type="Proteomes" id="UP001358417"/>
    </source>
</evidence>
<gene>
    <name evidence="1" type="ORF">LTR84_001785</name>
</gene>
<keyword evidence="2" id="KW-1185">Reference proteome</keyword>
<dbReference type="EMBL" id="JAVRRD010000011">
    <property type="protein sequence ID" value="KAK5053823.1"/>
    <property type="molecule type" value="Genomic_DNA"/>
</dbReference>
<accession>A0AAV9NBG2</accession>
<dbReference type="PANTHER" id="PTHR10285">
    <property type="entry name" value="URIDINE KINASE"/>
    <property type="match status" value="1"/>
</dbReference>
<comment type="caution">
    <text evidence="1">The sequence shown here is derived from an EMBL/GenBank/DDBJ whole genome shotgun (WGS) entry which is preliminary data.</text>
</comment>
<proteinExistence type="predicted"/>
<dbReference type="GeneID" id="89970001"/>
<dbReference type="AlphaFoldDB" id="A0AAV9NBG2"/>
<dbReference type="InterPro" id="IPR027417">
    <property type="entry name" value="P-loop_NTPase"/>
</dbReference>